<gene>
    <name evidence="2" type="ORF">VICG_00082</name>
</gene>
<dbReference type="VEuPathDB" id="MicrosporidiaDB:VICG_00082"/>
<organism evidence="2 3">
    <name type="scientific">Vittaforma corneae (strain ATCC 50505)</name>
    <name type="common">Microsporidian parasite</name>
    <name type="synonym">Nosema corneum</name>
    <dbReference type="NCBI Taxonomy" id="993615"/>
    <lineage>
        <taxon>Eukaryota</taxon>
        <taxon>Fungi</taxon>
        <taxon>Fungi incertae sedis</taxon>
        <taxon>Microsporidia</taxon>
        <taxon>Nosematidae</taxon>
        <taxon>Vittaforma</taxon>
    </lineage>
</organism>
<keyword evidence="3" id="KW-1185">Reference proteome</keyword>
<dbReference type="Proteomes" id="UP000011082">
    <property type="component" value="Unassembled WGS sequence"/>
</dbReference>
<evidence type="ECO:0000313" key="2">
    <source>
        <dbReference type="EMBL" id="ELA42767.1"/>
    </source>
</evidence>
<dbReference type="OMA" id="EMATPSY"/>
<dbReference type="GeneID" id="19880800"/>
<protein>
    <submittedName>
        <fullName evidence="2">Uncharacterized protein</fullName>
    </submittedName>
</protein>
<feature type="transmembrane region" description="Helical" evidence="1">
    <location>
        <begin position="244"/>
        <end position="264"/>
    </location>
</feature>
<dbReference type="AlphaFoldDB" id="L2GR20"/>
<dbReference type="EMBL" id="JH370130">
    <property type="protein sequence ID" value="ELA42767.1"/>
    <property type="molecule type" value="Genomic_DNA"/>
</dbReference>
<dbReference type="HOGENOM" id="CLU_075093_0_0_1"/>
<sequence>MIFKTLQKTLETLQQNKRKAKIALLLLLPASLLFRPDKYNLYSKESLFDHLEFSRDHGFYSHPKEYEEMPPHQTIYICFEGSRALENRLNEKIKKIMVRSKSIQLSRENINESFFVKIYLKESKRKTIELHPFRTFQPNSDLISLAKTFFTPCLEFSISDILFSGPKDMLFENRIDLCIDNSEQSIQDLCYLLRYYLNMHSHYYGIYYYIPLANCMITFDSLKNFMIGYLIYELFDFSPSFDPTVFLIRSIAYYFFPISGLLALGKDSRAAYLFVFAILNFKFGFLYCVCLYLNALKTLIKALRNK</sequence>
<accession>L2GR20</accession>
<keyword evidence="1" id="KW-0472">Membrane</keyword>
<evidence type="ECO:0000313" key="3">
    <source>
        <dbReference type="Proteomes" id="UP000011082"/>
    </source>
</evidence>
<keyword evidence="1" id="KW-0812">Transmembrane</keyword>
<dbReference type="InParanoid" id="L2GR20"/>
<reference evidence="3" key="1">
    <citation type="submission" date="2011-05" db="EMBL/GenBank/DDBJ databases">
        <title>The genome sequence of Vittaforma corneae strain ATCC 50505.</title>
        <authorList>
            <consortium name="The Broad Institute Genome Sequencing Platform"/>
            <person name="Cuomo C."/>
            <person name="Didier E."/>
            <person name="Bowers L."/>
            <person name="Young S.K."/>
            <person name="Zeng Q."/>
            <person name="Gargeya S."/>
            <person name="Fitzgerald M."/>
            <person name="Haas B."/>
            <person name="Abouelleil A."/>
            <person name="Alvarado L."/>
            <person name="Arachchi H.M."/>
            <person name="Berlin A."/>
            <person name="Chapman S.B."/>
            <person name="Gearin G."/>
            <person name="Goldberg J."/>
            <person name="Griggs A."/>
            <person name="Gujja S."/>
            <person name="Hansen M."/>
            <person name="Heiman D."/>
            <person name="Howarth C."/>
            <person name="Larimer J."/>
            <person name="Lui A."/>
            <person name="MacDonald P.J.P."/>
            <person name="McCowen C."/>
            <person name="Montmayeur A."/>
            <person name="Murphy C."/>
            <person name="Neiman D."/>
            <person name="Pearson M."/>
            <person name="Priest M."/>
            <person name="Roberts A."/>
            <person name="Saif S."/>
            <person name="Shea T."/>
            <person name="Sisk P."/>
            <person name="Stolte C."/>
            <person name="Sykes S."/>
            <person name="Wortman J."/>
            <person name="Nusbaum C."/>
            <person name="Birren B."/>
        </authorList>
    </citation>
    <scope>NUCLEOTIDE SEQUENCE [LARGE SCALE GENOMIC DNA]</scope>
    <source>
        <strain evidence="3">ATCC 50505</strain>
    </source>
</reference>
<keyword evidence="1" id="KW-1133">Transmembrane helix</keyword>
<dbReference type="RefSeq" id="XP_007603535.1">
    <property type="nucleotide sequence ID" value="XM_007603473.1"/>
</dbReference>
<evidence type="ECO:0000256" key="1">
    <source>
        <dbReference type="SAM" id="Phobius"/>
    </source>
</evidence>
<proteinExistence type="predicted"/>
<feature type="transmembrane region" description="Helical" evidence="1">
    <location>
        <begin position="270"/>
        <end position="296"/>
    </location>
</feature>
<dbReference type="OrthoDB" id="2190329at2759"/>
<name>L2GR20_VITCO</name>
<feature type="transmembrane region" description="Helical" evidence="1">
    <location>
        <begin position="206"/>
        <end position="232"/>
    </location>
</feature>